<keyword evidence="1" id="KW-1133">Transmembrane helix</keyword>
<proteinExistence type="predicted"/>
<keyword evidence="3" id="KW-1185">Reference proteome</keyword>
<accession>A0ABT6X6E3</accession>
<feature type="transmembrane region" description="Helical" evidence="1">
    <location>
        <begin position="51"/>
        <end position="71"/>
    </location>
</feature>
<keyword evidence="1" id="KW-0812">Transmembrane</keyword>
<evidence type="ECO:0000256" key="1">
    <source>
        <dbReference type="SAM" id="Phobius"/>
    </source>
</evidence>
<comment type="caution">
    <text evidence="2">The sequence shown here is derived from an EMBL/GenBank/DDBJ whole genome shotgun (WGS) entry which is preliminary data.</text>
</comment>
<organism evidence="2 3">
    <name type="scientific">Limnohabitans lacus</name>
    <dbReference type="NCBI Taxonomy" id="3045173"/>
    <lineage>
        <taxon>Bacteria</taxon>
        <taxon>Pseudomonadati</taxon>
        <taxon>Pseudomonadota</taxon>
        <taxon>Betaproteobacteria</taxon>
        <taxon>Burkholderiales</taxon>
        <taxon>Comamonadaceae</taxon>
        <taxon>Limnohabitans</taxon>
    </lineage>
</organism>
<evidence type="ECO:0000313" key="2">
    <source>
        <dbReference type="EMBL" id="MDI9233522.1"/>
    </source>
</evidence>
<sequence length="82" mass="9118">MIYFALFTMFAGVLTFLLVLDQKTAIAAMLSAIFAWAYVAVDVGVPAKLVGYAVLFFIATFLLFQVIVPKLKTEVARQKRPE</sequence>
<dbReference type="Proteomes" id="UP001431902">
    <property type="component" value="Unassembled WGS sequence"/>
</dbReference>
<reference evidence="2" key="1">
    <citation type="submission" date="2023-05" db="EMBL/GenBank/DDBJ databases">
        <title>Limnohabitans sp. strain HM2-2 Genome sequencing and assembly.</title>
        <authorList>
            <person name="Jung Y."/>
        </authorList>
    </citation>
    <scope>NUCLEOTIDE SEQUENCE</scope>
    <source>
        <strain evidence="2">HM2-2</strain>
    </source>
</reference>
<keyword evidence="1" id="KW-0472">Membrane</keyword>
<dbReference type="EMBL" id="JASGBH010000004">
    <property type="protein sequence ID" value="MDI9233522.1"/>
    <property type="molecule type" value="Genomic_DNA"/>
</dbReference>
<evidence type="ECO:0000313" key="3">
    <source>
        <dbReference type="Proteomes" id="UP001431902"/>
    </source>
</evidence>
<protein>
    <submittedName>
        <fullName evidence="2">Uncharacterized protein</fullName>
    </submittedName>
</protein>
<name>A0ABT6X6E3_9BURK</name>
<gene>
    <name evidence="2" type="ORF">QLQ16_06705</name>
</gene>
<dbReference type="RefSeq" id="WP_283223924.1">
    <property type="nucleotide sequence ID" value="NZ_JASGBH010000004.1"/>
</dbReference>